<dbReference type="InterPro" id="IPR018511">
    <property type="entry name" value="Hemolysin-typ_Ca-bd_CS"/>
</dbReference>
<dbReference type="SUPFAM" id="SSF51120">
    <property type="entry name" value="beta-Roll"/>
    <property type="match status" value="12"/>
</dbReference>
<comment type="subcellular location">
    <subcellularLocation>
        <location evidence="1">Secreted</location>
    </subcellularLocation>
</comment>
<evidence type="ECO:0000259" key="4">
    <source>
        <dbReference type="Pfam" id="PF06594"/>
    </source>
</evidence>
<evidence type="ECO:0000256" key="1">
    <source>
        <dbReference type="ARBA" id="ARBA00004613"/>
    </source>
</evidence>
<dbReference type="Proteomes" id="UP001075225">
    <property type="component" value="Unassembled WGS sequence"/>
</dbReference>
<dbReference type="PANTHER" id="PTHR38340">
    <property type="entry name" value="S-LAYER PROTEIN"/>
    <property type="match status" value="1"/>
</dbReference>
<comment type="caution">
    <text evidence="5">The sequence shown here is derived from an EMBL/GenBank/DDBJ whole genome shotgun (WGS) entry which is preliminary data.</text>
</comment>
<feature type="domain" description="Haemolysin-type calcium binding-related" evidence="4">
    <location>
        <begin position="1254"/>
        <end position="1295"/>
    </location>
</feature>
<reference evidence="5" key="1">
    <citation type="submission" date="2022-12" db="EMBL/GenBank/DDBJ databases">
        <title>Species Delineation and Comparative Genomics within the Campylobacter ureolyticus Complex.</title>
        <authorList>
            <person name="Maki J."/>
            <person name="Howard M."/>
            <person name="Connelly S."/>
            <person name="Hardy D.J."/>
            <person name="Cameron A."/>
        </authorList>
    </citation>
    <scope>NUCLEOTIDE SEQUENCE</scope>
    <source>
        <strain evidence="5">URMC_787</strain>
    </source>
</reference>
<dbReference type="Pfam" id="PF00353">
    <property type="entry name" value="HemolysinCabind"/>
    <property type="match status" value="23"/>
</dbReference>
<dbReference type="PRINTS" id="PR00313">
    <property type="entry name" value="CABNDNGRPT"/>
</dbReference>
<name>A0A9Q4KME1_9BACT</name>
<organism evidence="5 6">
    <name type="scientific">Campylobacter ureolyticus</name>
    <dbReference type="NCBI Taxonomy" id="827"/>
    <lineage>
        <taxon>Bacteria</taxon>
        <taxon>Pseudomonadati</taxon>
        <taxon>Campylobacterota</taxon>
        <taxon>Epsilonproteobacteria</taxon>
        <taxon>Campylobacterales</taxon>
        <taxon>Campylobacteraceae</taxon>
        <taxon>Campylobacter</taxon>
    </lineage>
</organism>
<feature type="domain" description="Haemolysin-type calcium binding-related" evidence="4">
    <location>
        <begin position="1416"/>
        <end position="1453"/>
    </location>
</feature>
<sequence>MNSLDRQIKAKVELDKAEKEAFEDVKNFENFFKFLQGATKGSELANNIYTLPYETDVKDLFQKYLKAKANSEVSNVDEFLNKKYSAKKWAERFGVAGGVLNAREELSKGNLARALIGAVADAGLLILPKIIKGSNLILIAIDVANIIDKATFDTGLFDISGMLKNFYDKKTGSRDGKKIEITDNGILQVTMPNGDVYARPLINSGKYSLFGDTKNDVLFGGNGNDMLIGHGGKDILIGGNGKDDYFVDNGDIIKDSDGNGRVFLENHQLTGGTQIEKGSKIYKGKDGVKYELKDNGDLLINDSITIENFSNDNLEIHLSEFDEINVSISDNQAVEKAGKMTFNIELSKEPELGQFVIVKVNDKTYKFVNFLETNYTFEDGVKLIHGSSATYEYTWSDDSLKEEDEKFEVSATATGSDGLKVSVIKNGNGLIKDDDQDNDPDPEREASPIVIDLGNDGINSHALNYTINFDLDNNGFKEATGWVSGDDALLAIDKNNNGIIDNGSELFGNKSISDSAFSYTNSSLNNGFETLKSYDTNNDGIIDSQDAEFDKLLLWQDKNGNAITDNGELIKLSDKVSSIDLNYTNTDINNNSNTIKQTSTATLNNGTKVKADDIWFKVNYKNTEEIIDESQIPFEIKALPNVTAFGNIHSLHYAMAKNETLATMVNLYLLMDSKTRKENINTLISEWAGVTNIDENAKRGYANARKVAVYELLTGKPFLQRGYNADPWQNASVMIEDYYNKFSNFVYATIELNTTYSYLNLDFDILKFDENLGKYSYDFNSLNSAIQSLYNDGNLDEISNLATIIRTVLTYKPYAYNLLKENYTLNFANEKELLSLLYGTHITGTANNDTLNGTNEADYLNGLGGNDTLNGGNGNDVYEFNGNFGNDTIYDTAGNDSIYLDINSDKISLKRELANLIIQTKDEAGELTGNKITIQNYFNINPELGNGVIENIKFADGTIWSINEILANAPLNATDGSEKFYLTDGSDEFNALDGDDTIYGGNGNDTINGDDGNDILYGDNGNDTLDGGAGNDNLQGGDGNDTLIGGIGNDSLQGGNGNDTYIYNLGDGADTITDYYGSNTIKFGEGISKEDLIIKKSSSNAIKICFKNNSTDSITLSNLNIENFEFANGDKLTFNDIKELPLYSSDENETIYGYNDKANIINALGGNDSVYGGNANDTLNGGDGNDTISAGNGNDTIKGGTGNDNLQGGNGDDIYVFNKGDGVDTIVDWHGNDTIKFNDFNQEDIELKRELTSLVITSKISDDKIVIQNFFDTNANTSNPIEKIIFKDSSEWNLNEILANATIKATDGNDKFYLTPNDDEFDALGGDDTIYAGNGNDNVNGNDGNDTLYADNGNDTLSGGTGNDKLYGGYGNDTYIYNLGDGDDTIEDVGGSETIKFGEGISKDDLIVQKVNNSSLKISFKNSSGSLMLNYAISNNNYAIENFEFANGDKLTFNDIKALSLIGSDENDTITGYNDMGGVIIGAKGNDSLNGGNKDEVYRYNLGDGDDTITERGGNNIIEFGEGISKSDISVVRHYNGLKIFINNENNQGSITITNDVSQAEVSLVPIGEIKFANGETLIFEEIRKLSLIGSDNNETIEGYWELDNIIDGKAGNDTIYGGNKNDTYIYNKGYGNDTISDTAGNDTIEFGEGISKDDIIISTLNNSGSLKISFKNDGGSITFSTAIENIKFANGETLNLEEIKTLSLIGKDSNDKIYGFANRDNEIQGNAGDDELNGNNANDTLIGGKGNDKLNGGNGNDTYIYNKGDGNDTISDTAGNDTIEFGEGISKDDIIISTLNNSGSLKISFKNDGGSITFSTAIENIKFANGETLNLEEIKTLSLIGKDSNDKIYGFANRDNEIQGNAGDDELNGNNANDTLIGGKGNDKLNGGNGDDTYIFNIGDGKDEIYEESGNDIIEFGDGISKDSLIIKRSEDNDLKIYIKDSPKIPSKDINLSEIKNVITIKNAFYYNLSNAENLIEIIKFQDGSTLNFNDIKKLSLINSSNSTETLRGYDDENNNIVGNDADETIYGGELDDTINAGAGNDTIYGLNSNDTIKGNDGDDTLYGEYGNDTLIGGTGNDTLQGGDGDDKYIFNLGDGKDEIYESSGNDTIEFGKGISKDSLIVIRDGENNLKIYVKDNPNIPNKDINLDEINDVITLKDVFSLDSSNSDQIIESVKFNDGSTMSFNELKKMSMLGLDNNQTNIKGYDDMENIIKASQKDTTIQGGDLKDTIYGGQNNDIINANDGNDTVYGNGGDDIIYGGSGDDILYGNEGNDTISDFEGNNKIFGGDGDDIITSIGTIYGDSGNDTIKTFTNNYNDDKVNTIYGGTGNDTLNGGVGSDIYMFNSNDGADIITDDGGDNTVKFTDINKDNITVKRGDNLNDLVIITDNNDSITIKNFYTRSSYKDENGSLLNAKNGNGIINKFIFADQTEFNYEEFHKLSYSGKDGDDLIYGLYSNDVINGGKGNDTIYARDGDDTLYGNDGDDILNGDLGNDTLIGGTGNDTLQGGDGDDKYIFNLGDGKDEIYESSGNDTIEFGKGISKDSLIVIRDGENNLKIYVKDNPNIPNKDINLDEINDVITLKDVFSLDSSNSDQIIESVKFNDGSTMSFNELKKMSMLGTKNNQAQIIGYDDMENLIKASNNDTVIQGGNLKDTIYGGNGNDVLNANAGDDTVYGGNGDDEIYGGDGDDTLYGNSGNDTVNGGLGDDIIYAGEGNDILNGDLGNDILVGGSGNDKLQGGDGDDKYIFNLGDGKDIITERELSEPYLIRQDSFD</sequence>
<keyword evidence="2" id="KW-0964">Secreted</keyword>
<dbReference type="InterPro" id="IPR010566">
    <property type="entry name" value="Haemolys_ca-bd"/>
</dbReference>
<dbReference type="InterPro" id="IPR001343">
    <property type="entry name" value="Hemolysn_Ca-bd"/>
</dbReference>
<feature type="non-terminal residue" evidence="5">
    <location>
        <position position="2773"/>
    </location>
</feature>
<dbReference type="Gene3D" id="2.160.20.160">
    <property type="match status" value="1"/>
</dbReference>
<dbReference type="PANTHER" id="PTHR38340:SF1">
    <property type="entry name" value="S-LAYER PROTEIN"/>
    <property type="match status" value="1"/>
</dbReference>
<evidence type="ECO:0000256" key="3">
    <source>
        <dbReference type="SAM" id="MobiDB-lite"/>
    </source>
</evidence>
<gene>
    <name evidence="5" type="ORF">O6B32_09210</name>
</gene>
<evidence type="ECO:0000256" key="2">
    <source>
        <dbReference type="ARBA" id="ARBA00022525"/>
    </source>
</evidence>
<accession>A0A9Q4KME1</accession>
<feature type="region of interest" description="Disordered" evidence="3">
    <location>
        <begin position="1726"/>
        <end position="1750"/>
    </location>
</feature>
<dbReference type="InterPro" id="IPR050557">
    <property type="entry name" value="RTX_toxin/Mannuronan_C5-epim"/>
</dbReference>
<dbReference type="InterPro" id="IPR011049">
    <property type="entry name" value="Serralysin-like_metalloprot_C"/>
</dbReference>
<evidence type="ECO:0000313" key="5">
    <source>
        <dbReference type="EMBL" id="MCZ6160652.1"/>
    </source>
</evidence>
<dbReference type="Gene3D" id="2.150.10.10">
    <property type="entry name" value="Serralysin-like metalloprotease, C-terminal"/>
    <property type="match status" value="13"/>
</dbReference>
<dbReference type="GO" id="GO:0005509">
    <property type="term" value="F:calcium ion binding"/>
    <property type="evidence" value="ECO:0007669"/>
    <property type="project" value="InterPro"/>
</dbReference>
<dbReference type="PROSITE" id="PS00330">
    <property type="entry name" value="HEMOLYSIN_CALCIUM"/>
    <property type="match status" value="17"/>
</dbReference>
<dbReference type="EMBL" id="JAPXGO010000013">
    <property type="protein sequence ID" value="MCZ6160652.1"/>
    <property type="molecule type" value="Genomic_DNA"/>
</dbReference>
<dbReference type="Pfam" id="PF06594">
    <property type="entry name" value="HCBP_related"/>
    <property type="match status" value="3"/>
</dbReference>
<dbReference type="RefSeq" id="WP_332112652.1">
    <property type="nucleotide sequence ID" value="NZ_JAPXGO010000013.1"/>
</dbReference>
<protein>
    <recommendedName>
        <fullName evidence="4">Haemolysin-type calcium binding-related domain-containing protein</fullName>
    </recommendedName>
</protein>
<proteinExistence type="predicted"/>
<evidence type="ECO:0000313" key="6">
    <source>
        <dbReference type="Proteomes" id="UP001075225"/>
    </source>
</evidence>
<dbReference type="GO" id="GO:0005576">
    <property type="term" value="C:extracellular region"/>
    <property type="evidence" value="ECO:0007669"/>
    <property type="project" value="UniProtKB-SubCell"/>
</dbReference>
<feature type="domain" description="Haemolysin-type calcium binding-related" evidence="4">
    <location>
        <begin position="928"/>
        <end position="963"/>
    </location>
</feature>